<evidence type="ECO:0000256" key="1">
    <source>
        <dbReference type="ARBA" id="ARBA00004613"/>
    </source>
</evidence>
<feature type="domain" description="NodB homology" evidence="3">
    <location>
        <begin position="63"/>
        <end position="263"/>
    </location>
</feature>
<dbReference type="InterPro" id="IPR002509">
    <property type="entry name" value="NODB_dom"/>
</dbReference>
<evidence type="ECO:0000313" key="4">
    <source>
        <dbReference type="EMBL" id="BBA32437.1"/>
    </source>
</evidence>
<dbReference type="KEGG" id="mmai:sS8_0471"/>
<dbReference type="Pfam" id="PF01522">
    <property type="entry name" value="Polysacc_deac_1"/>
    <property type="match status" value="1"/>
</dbReference>
<dbReference type="AlphaFoldDB" id="A0A286P465"/>
<comment type="subcellular location">
    <subcellularLocation>
        <location evidence="1">Secreted</location>
    </subcellularLocation>
</comment>
<dbReference type="GO" id="GO:0016810">
    <property type="term" value="F:hydrolase activity, acting on carbon-nitrogen (but not peptide) bonds"/>
    <property type="evidence" value="ECO:0007669"/>
    <property type="project" value="InterPro"/>
</dbReference>
<protein>
    <submittedName>
        <fullName evidence="4">Polysaccharide deacetylase</fullName>
    </submittedName>
</protein>
<dbReference type="PANTHER" id="PTHR34216:SF3">
    <property type="entry name" value="POLY-BETA-1,6-N-ACETYL-D-GLUCOSAMINE N-DEACETYLASE"/>
    <property type="match status" value="1"/>
</dbReference>
<keyword evidence="5" id="KW-1185">Reference proteome</keyword>
<dbReference type="PROSITE" id="PS51677">
    <property type="entry name" value="NODB"/>
    <property type="match status" value="1"/>
</dbReference>
<evidence type="ECO:0000313" key="5">
    <source>
        <dbReference type="Proteomes" id="UP000266313"/>
    </source>
</evidence>
<dbReference type="Gene3D" id="3.20.20.370">
    <property type="entry name" value="Glycoside hydrolase/deacetylase"/>
    <property type="match status" value="1"/>
</dbReference>
<gene>
    <name evidence="4" type="ORF">sS8_0471</name>
</gene>
<evidence type="ECO:0000256" key="2">
    <source>
        <dbReference type="ARBA" id="ARBA00022729"/>
    </source>
</evidence>
<dbReference type="GO" id="GO:0005576">
    <property type="term" value="C:extracellular region"/>
    <property type="evidence" value="ECO:0007669"/>
    <property type="project" value="UniProtKB-SubCell"/>
</dbReference>
<dbReference type="PANTHER" id="PTHR34216">
    <property type="match status" value="1"/>
</dbReference>
<name>A0A286P465_9GAMM</name>
<sequence>MDRAVVLMYHRVGASANAWERKYCVSPDAFESHMKKLAAKGMRAVPIDDFVAWIQSGPELPDGSFLLTFDDGFLGVYEHAYPVLRDLGWPATVFLVSGLIGGKDEWCRRENPSGATYPLLNRDQIEEMRGRGFSFHSHSRSHADLTCLDDLELEAELAGSRADLESLLGNPIPFLAYPYGRYDERVLEAARKAGYSAAFSVQPGFNRPGRVDPFRIRRLDVFGTDTPSALARKVSLGSNDGDLKHALGYYWSRAANRVRSVVR</sequence>
<organism evidence="4 5">
    <name type="scientific">Methylocaldum marinum</name>
    <dbReference type="NCBI Taxonomy" id="1432792"/>
    <lineage>
        <taxon>Bacteria</taxon>
        <taxon>Pseudomonadati</taxon>
        <taxon>Pseudomonadota</taxon>
        <taxon>Gammaproteobacteria</taxon>
        <taxon>Methylococcales</taxon>
        <taxon>Methylococcaceae</taxon>
        <taxon>Methylocaldum</taxon>
    </lineage>
</organism>
<proteinExistence type="predicted"/>
<dbReference type="InterPro" id="IPR011330">
    <property type="entry name" value="Glyco_hydro/deAcase_b/a-brl"/>
</dbReference>
<dbReference type="CDD" id="cd10918">
    <property type="entry name" value="CE4_NodB_like_5s_6s"/>
    <property type="match status" value="1"/>
</dbReference>
<accession>A0A286P465</accession>
<dbReference type="InterPro" id="IPR051398">
    <property type="entry name" value="Polysacch_Deacetylase"/>
</dbReference>
<reference evidence="4 5" key="1">
    <citation type="submission" date="2016-12" db="EMBL/GenBank/DDBJ databases">
        <title>Genome sequencing of Methylocaldum marinum.</title>
        <authorList>
            <person name="Takeuchi M."/>
            <person name="Kamagata Y."/>
            <person name="Hiraoka S."/>
            <person name="Oshima K."/>
            <person name="Hattori M."/>
            <person name="Iwasaki W."/>
        </authorList>
    </citation>
    <scope>NUCLEOTIDE SEQUENCE [LARGE SCALE GENOMIC DNA]</scope>
    <source>
        <strain evidence="4 5">S8</strain>
    </source>
</reference>
<keyword evidence="2" id="KW-0732">Signal</keyword>
<evidence type="ECO:0000259" key="3">
    <source>
        <dbReference type="PROSITE" id="PS51677"/>
    </source>
</evidence>
<dbReference type="SUPFAM" id="SSF88713">
    <property type="entry name" value="Glycoside hydrolase/deacetylase"/>
    <property type="match status" value="1"/>
</dbReference>
<dbReference type="Proteomes" id="UP000266313">
    <property type="component" value="Chromosome"/>
</dbReference>
<dbReference type="RefSeq" id="WP_197716659.1">
    <property type="nucleotide sequence ID" value="NZ_AP017928.1"/>
</dbReference>
<dbReference type="EMBL" id="AP017928">
    <property type="protein sequence ID" value="BBA32437.1"/>
    <property type="molecule type" value="Genomic_DNA"/>
</dbReference>
<dbReference type="GO" id="GO:0005975">
    <property type="term" value="P:carbohydrate metabolic process"/>
    <property type="evidence" value="ECO:0007669"/>
    <property type="project" value="InterPro"/>
</dbReference>